<evidence type="ECO:0000313" key="1">
    <source>
        <dbReference type="EMBL" id="ABU59946.1"/>
    </source>
</evidence>
<dbReference type="eggNOG" id="ENOG5030VHP">
    <property type="taxonomic scope" value="Bacteria"/>
</dbReference>
<organism evidence="1 2">
    <name type="scientific">Roseiflexus castenholzii (strain DSM 13941 / HLO8)</name>
    <dbReference type="NCBI Taxonomy" id="383372"/>
    <lineage>
        <taxon>Bacteria</taxon>
        <taxon>Bacillati</taxon>
        <taxon>Chloroflexota</taxon>
        <taxon>Chloroflexia</taxon>
        <taxon>Chloroflexales</taxon>
        <taxon>Roseiflexineae</taxon>
        <taxon>Roseiflexaceae</taxon>
        <taxon>Roseiflexus</taxon>
    </lineage>
</organism>
<sequence length="194" mass="22040">MGKQSRAKRERRAHATYLATVSNCAGTWLERPPDADEQAKIDSAGRILRRFRMQALQLGADQDAFNRFSLEVFRDERFAPLHFSDELIEMILDEIGEPPVVEDDHDPSFTNYLLRALGVVASSRVRRAMAEQARRFLPQYVAAGQYKEALTIEHNCYMTVMSDAATPLLVQMLVSGLARYYEEHEPDEAVMSGE</sequence>
<proteinExistence type="predicted"/>
<dbReference type="EMBL" id="CP000804">
    <property type="protein sequence ID" value="ABU59946.1"/>
    <property type="molecule type" value="Genomic_DNA"/>
</dbReference>
<name>A7NQV0_ROSCS</name>
<dbReference type="HOGENOM" id="CLU_1445258_0_0_0"/>
<dbReference type="RefSeq" id="WP_012122369.1">
    <property type="nucleotide sequence ID" value="NC_009767.1"/>
</dbReference>
<gene>
    <name evidence="1" type="ordered locus">Rcas_3911</name>
</gene>
<dbReference type="KEGG" id="rca:Rcas_3911"/>
<keyword evidence="2" id="KW-1185">Reference proteome</keyword>
<protein>
    <submittedName>
        <fullName evidence="1">Uncharacterized protein</fullName>
    </submittedName>
</protein>
<reference evidence="1 2" key="1">
    <citation type="submission" date="2007-08" db="EMBL/GenBank/DDBJ databases">
        <title>Complete sequence of Roseiflexus castenholzii DSM 13941.</title>
        <authorList>
            <consortium name="US DOE Joint Genome Institute"/>
            <person name="Copeland A."/>
            <person name="Lucas S."/>
            <person name="Lapidus A."/>
            <person name="Barry K."/>
            <person name="Glavina del Rio T."/>
            <person name="Dalin E."/>
            <person name="Tice H."/>
            <person name="Pitluck S."/>
            <person name="Thompson L.S."/>
            <person name="Brettin T."/>
            <person name="Bruce D."/>
            <person name="Detter J.C."/>
            <person name="Han C."/>
            <person name="Tapia R."/>
            <person name="Schmutz J."/>
            <person name="Larimer F."/>
            <person name="Land M."/>
            <person name="Hauser L."/>
            <person name="Kyrpides N."/>
            <person name="Mikhailova N."/>
            <person name="Bryant D.A."/>
            <person name="Hanada S."/>
            <person name="Tsukatani Y."/>
            <person name="Richardson P."/>
        </authorList>
    </citation>
    <scope>NUCLEOTIDE SEQUENCE [LARGE SCALE GENOMIC DNA]</scope>
    <source>
        <strain evidence="2">DSM 13941 / HLO8</strain>
    </source>
</reference>
<dbReference type="AlphaFoldDB" id="A7NQV0"/>
<dbReference type="Proteomes" id="UP000000263">
    <property type="component" value="Chromosome"/>
</dbReference>
<dbReference type="OrthoDB" id="158516at2"/>
<evidence type="ECO:0000313" key="2">
    <source>
        <dbReference type="Proteomes" id="UP000000263"/>
    </source>
</evidence>
<accession>A7NQV0</accession>